<evidence type="ECO:0000313" key="1">
    <source>
        <dbReference type="EMBL" id="CDZ91009.1"/>
    </source>
</evidence>
<proteinExistence type="predicted"/>
<name>A0A098BQL7_9NOCA</name>
<dbReference type="GeneID" id="66834481"/>
<dbReference type="Proteomes" id="UP000042997">
    <property type="component" value="Unassembled WGS sequence"/>
</dbReference>
<dbReference type="InterPro" id="IPR019681">
    <property type="entry name" value="DUF2530"/>
</dbReference>
<dbReference type="EMBL" id="CCSD01000091">
    <property type="protein sequence ID" value="CDZ91009.1"/>
    <property type="molecule type" value="Genomic_DNA"/>
</dbReference>
<accession>A0A098BQL7</accession>
<sequence length="82" mass="8782">MNDARTIAERTRRLADPRAALAIGTALWTVATIVVLVADERWSAALPVCVAGIIVGLLGFTLFLVQRRAARLGRRGAQVGLD</sequence>
<dbReference type="AlphaFoldDB" id="A0A098BQL7"/>
<gene>
    <name evidence="1" type="ORF">RHRU231_770130</name>
</gene>
<evidence type="ECO:0000313" key="2">
    <source>
        <dbReference type="Proteomes" id="UP000042997"/>
    </source>
</evidence>
<dbReference type="eggNOG" id="ENOG5033IM2">
    <property type="taxonomic scope" value="Bacteria"/>
</dbReference>
<dbReference type="KEGG" id="rrz:CS378_21330"/>
<dbReference type="RefSeq" id="WP_010593982.1">
    <property type="nucleotide sequence ID" value="NZ_CP023714.1"/>
</dbReference>
<organism evidence="1 2">
    <name type="scientific">Rhodococcus ruber</name>
    <dbReference type="NCBI Taxonomy" id="1830"/>
    <lineage>
        <taxon>Bacteria</taxon>
        <taxon>Bacillati</taxon>
        <taxon>Actinomycetota</taxon>
        <taxon>Actinomycetes</taxon>
        <taxon>Mycobacteriales</taxon>
        <taxon>Nocardiaceae</taxon>
        <taxon>Rhodococcus</taxon>
    </lineage>
</organism>
<reference evidence="1 2" key="1">
    <citation type="journal article" date="2014" name="Genome Announc.">
        <title>Draft Genome Sequence of Propane- and Butane-Oxidizing Actinobacterium Rhodococcus ruber IEGM 231.</title>
        <authorList>
            <person name="Ivshina I.B."/>
            <person name="Kuyukina M.S."/>
            <person name="Krivoruchko A.V."/>
            <person name="Barbe V."/>
            <person name="Fischer C."/>
        </authorList>
    </citation>
    <scope>NUCLEOTIDE SEQUENCE [LARGE SCALE GENOMIC DNA]</scope>
</reference>
<protein>
    <submittedName>
        <fullName evidence="1">Uncharacterized protein</fullName>
    </submittedName>
</protein>
<dbReference type="Pfam" id="PF10745">
    <property type="entry name" value="DUF2530"/>
    <property type="match status" value="1"/>
</dbReference>
<dbReference type="OrthoDB" id="4774615at2"/>